<dbReference type="Pfam" id="PF01931">
    <property type="entry name" value="NTPase_I-T"/>
    <property type="match status" value="1"/>
</dbReference>
<reference evidence="6" key="1">
    <citation type="submission" date="2021-12" db="EMBL/GenBank/DDBJ databases">
        <authorList>
            <person name="King R."/>
        </authorList>
    </citation>
    <scope>NUCLEOTIDE SEQUENCE</scope>
</reference>
<dbReference type="EMBL" id="OU963912">
    <property type="protein sequence ID" value="CAH0401391.1"/>
    <property type="molecule type" value="Genomic_DNA"/>
</dbReference>
<evidence type="ECO:0000259" key="5">
    <source>
        <dbReference type="Pfam" id="PF01931"/>
    </source>
</evidence>
<evidence type="ECO:0000256" key="4">
    <source>
        <dbReference type="SAM" id="MobiDB-lite"/>
    </source>
</evidence>
<gene>
    <name evidence="6" type="ORF">CHILSU_LOCUS4614</name>
</gene>
<proteinExistence type="inferred from homology"/>
<dbReference type="SUPFAM" id="SSF52972">
    <property type="entry name" value="ITPase-like"/>
    <property type="match status" value="1"/>
</dbReference>
<evidence type="ECO:0000256" key="3">
    <source>
        <dbReference type="ARBA" id="ARBA00023034"/>
    </source>
</evidence>
<dbReference type="InterPro" id="IPR026534">
    <property type="entry name" value="PRRC1"/>
</dbReference>
<comment type="similarity">
    <text evidence="2">Belongs to the PRRC1 family.</text>
</comment>
<evidence type="ECO:0000256" key="1">
    <source>
        <dbReference type="ARBA" id="ARBA00004555"/>
    </source>
</evidence>
<organism evidence="6 7">
    <name type="scientific">Chilo suppressalis</name>
    <name type="common">Asiatic rice borer moth</name>
    <dbReference type="NCBI Taxonomy" id="168631"/>
    <lineage>
        <taxon>Eukaryota</taxon>
        <taxon>Metazoa</taxon>
        <taxon>Ecdysozoa</taxon>
        <taxon>Arthropoda</taxon>
        <taxon>Hexapoda</taxon>
        <taxon>Insecta</taxon>
        <taxon>Pterygota</taxon>
        <taxon>Neoptera</taxon>
        <taxon>Endopterygota</taxon>
        <taxon>Lepidoptera</taxon>
        <taxon>Glossata</taxon>
        <taxon>Ditrysia</taxon>
        <taxon>Pyraloidea</taxon>
        <taxon>Crambidae</taxon>
        <taxon>Crambinae</taxon>
        <taxon>Chilo</taxon>
    </lineage>
</organism>
<evidence type="ECO:0000256" key="2">
    <source>
        <dbReference type="ARBA" id="ARBA00010298"/>
    </source>
</evidence>
<evidence type="ECO:0000313" key="6">
    <source>
        <dbReference type="EMBL" id="CAH0401391.1"/>
    </source>
</evidence>
<dbReference type="InterPro" id="IPR029001">
    <property type="entry name" value="ITPase-like_fam"/>
</dbReference>
<keyword evidence="3" id="KW-0333">Golgi apparatus</keyword>
<feature type="domain" description="Non-canonical purine NTP phosphatase/PRRC1" evidence="5">
    <location>
        <begin position="221"/>
        <end position="309"/>
    </location>
</feature>
<name>A0ABN8B3U7_CHISP</name>
<dbReference type="Gene3D" id="3.90.950.10">
    <property type="match status" value="1"/>
</dbReference>
<evidence type="ECO:0000313" key="7">
    <source>
        <dbReference type="Proteomes" id="UP001153292"/>
    </source>
</evidence>
<dbReference type="PANTHER" id="PTHR23276:SF2">
    <property type="entry name" value="PROTEIN PRRC1"/>
    <property type="match status" value="1"/>
</dbReference>
<dbReference type="PANTHER" id="PTHR23276">
    <property type="entry name" value="PROTEIN PRRC1"/>
    <property type="match status" value="1"/>
</dbReference>
<comment type="subcellular location">
    <subcellularLocation>
        <location evidence="1">Golgi apparatus</location>
    </subcellularLocation>
</comment>
<feature type="region of interest" description="Disordered" evidence="4">
    <location>
        <begin position="108"/>
        <end position="155"/>
    </location>
</feature>
<accession>A0ABN8B3U7</accession>
<sequence length="405" mass="43209">MNYYFTHARPLPFWIIPCRESELFVRAPTRDTVKMNVNDKKSKIPEAPKVGGGTVGGAGNLLSSVAPPSQLPNFITSPAAPSSEVQNIAQTVNEPQPSPIPVQPVIVQPRDDSPKTPENFSPAIPLCKGEPTLSIRSPEDSQTTLSPESMPDSTPEVEKLGDIMPGSGLFTWMKGAVTSGGILQRVAEKAKSSVDSMITTLDPQMKEYLKNGGDIYVVVASDKDTKVSPIREAFQTVFGKATVAGFPAQSDVTAEQPVGYAAAYAAAKQRIAHLRSTRSELNNNVPVVAIEGFLQETVSDRWFDISLLVLSLPSLGIELQLQSQGTPVPGAAVAAASAATPIDYEHKQTGYSVTIGSIMAASLQVHHFEWQEAATGVSRREVLLLAAKSLAGTYKKLLSVSAAET</sequence>
<dbReference type="InterPro" id="IPR026533">
    <property type="entry name" value="NTPase/PRRC1"/>
</dbReference>
<keyword evidence="7" id="KW-1185">Reference proteome</keyword>
<dbReference type="Proteomes" id="UP001153292">
    <property type="component" value="Chromosome 19"/>
</dbReference>
<protein>
    <recommendedName>
        <fullName evidence="5">Non-canonical purine NTP phosphatase/PRRC1 domain-containing protein</fullName>
    </recommendedName>
</protein>